<dbReference type="NCBIfam" id="TIGR00860">
    <property type="entry name" value="LIC"/>
    <property type="match status" value="1"/>
</dbReference>
<evidence type="ECO:0000256" key="6">
    <source>
        <dbReference type="ARBA" id="ARBA00023018"/>
    </source>
</evidence>
<evidence type="ECO:0000256" key="15">
    <source>
        <dbReference type="RuleBase" id="RU000687"/>
    </source>
</evidence>
<keyword evidence="13 15" id="KW-0407">Ion channel</keyword>
<evidence type="ECO:0000259" key="17">
    <source>
        <dbReference type="Pfam" id="PF02932"/>
    </source>
</evidence>
<keyword evidence="3 15" id="KW-0812">Transmembrane</keyword>
<evidence type="ECO:0000256" key="8">
    <source>
        <dbReference type="ARBA" id="ARBA00023136"/>
    </source>
</evidence>
<evidence type="ECO:0000256" key="11">
    <source>
        <dbReference type="ARBA" id="ARBA00023214"/>
    </source>
</evidence>
<feature type="transmembrane region" description="Helical" evidence="15">
    <location>
        <begin position="301"/>
        <end position="325"/>
    </location>
</feature>
<feature type="domain" description="Neurotransmitter-gated ion-channel ligand-binding" evidence="16">
    <location>
        <begin position="35"/>
        <end position="238"/>
    </location>
</feature>
<dbReference type="GO" id="GO:0005254">
    <property type="term" value="F:chloride channel activity"/>
    <property type="evidence" value="ECO:0007669"/>
    <property type="project" value="UniProtKB-ARBA"/>
</dbReference>
<evidence type="ECO:0000256" key="7">
    <source>
        <dbReference type="ARBA" id="ARBA00023065"/>
    </source>
</evidence>
<feature type="transmembrane region" description="Helical" evidence="15">
    <location>
        <begin position="241"/>
        <end position="261"/>
    </location>
</feature>
<dbReference type="GO" id="GO:0005230">
    <property type="term" value="F:extracellular ligand-gated monoatomic ion channel activity"/>
    <property type="evidence" value="ECO:0007669"/>
    <property type="project" value="UniProtKB-ARBA"/>
</dbReference>
<dbReference type="PRINTS" id="PR00252">
    <property type="entry name" value="NRIONCHANNEL"/>
</dbReference>
<evidence type="ECO:0000313" key="19">
    <source>
        <dbReference type="Proteomes" id="UP001558652"/>
    </source>
</evidence>
<keyword evidence="2" id="KW-1003">Cell membrane</keyword>
<evidence type="ECO:0000256" key="3">
    <source>
        <dbReference type="ARBA" id="ARBA00022692"/>
    </source>
</evidence>
<feature type="domain" description="Neurotransmitter-gated ion-channel transmembrane" evidence="17">
    <location>
        <begin position="246"/>
        <end position="327"/>
    </location>
</feature>
<keyword evidence="10" id="KW-0325">Glycoprotein</keyword>
<dbReference type="InterPro" id="IPR036734">
    <property type="entry name" value="Neur_chan_lig-bd_sf"/>
</dbReference>
<dbReference type="InterPro" id="IPR006028">
    <property type="entry name" value="GABAA/Glycine_rcpt"/>
</dbReference>
<dbReference type="Proteomes" id="UP001558652">
    <property type="component" value="Unassembled WGS sequence"/>
</dbReference>
<organism evidence="18 19">
    <name type="scientific">Ranatra chinensis</name>
    <dbReference type="NCBI Taxonomy" id="642074"/>
    <lineage>
        <taxon>Eukaryota</taxon>
        <taxon>Metazoa</taxon>
        <taxon>Ecdysozoa</taxon>
        <taxon>Arthropoda</taxon>
        <taxon>Hexapoda</taxon>
        <taxon>Insecta</taxon>
        <taxon>Pterygota</taxon>
        <taxon>Neoptera</taxon>
        <taxon>Paraneoptera</taxon>
        <taxon>Hemiptera</taxon>
        <taxon>Heteroptera</taxon>
        <taxon>Panheteroptera</taxon>
        <taxon>Nepomorpha</taxon>
        <taxon>Nepidae</taxon>
        <taxon>Ranatrinae</taxon>
        <taxon>Ranatra</taxon>
    </lineage>
</organism>
<keyword evidence="7 15" id="KW-0406">Ion transport</keyword>
<evidence type="ECO:0000256" key="9">
    <source>
        <dbReference type="ARBA" id="ARBA00023157"/>
    </source>
</evidence>
<dbReference type="SUPFAM" id="SSF63712">
    <property type="entry name" value="Nicotinic receptor ligand binding domain-like"/>
    <property type="match status" value="1"/>
</dbReference>
<evidence type="ECO:0000256" key="2">
    <source>
        <dbReference type="ARBA" id="ARBA00022475"/>
    </source>
</evidence>
<evidence type="ECO:0000256" key="1">
    <source>
        <dbReference type="ARBA" id="ARBA00022448"/>
    </source>
</evidence>
<dbReference type="PROSITE" id="PS00236">
    <property type="entry name" value="NEUROTR_ION_CHANNEL"/>
    <property type="match status" value="1"/>
</dbReference>
<protein>
    <submittedName>
        <fullName evidence="18">Uncharacterized protein</fullName>
    </submittedName>
</protein>
<comment type="subcellular location">
    <subcellularLocation>
        <location evidence="14">Postsynaptic cell membrane</location>
        <topology evidence="14">Multi-pass membrane protein</topology>
    </subcellularLocation>
</comment>
<feature type="transmembrane region" description="Helical" evidence="15">
    <location>
        <begin position="268"/>
        <end position="289"/>
    </location>
</feature>
<keyword evidence="12" id="KW-0628">Postsynaptic cell membrane</keyword>
<evidence type="ECO:0000256" key="10">
    <source>
        <dbReference type="ARBA" id="ARBA00023180"/>
    </source>
</evidence>
<feature type="chain" id="PRO_5044528406" evidence="15">
    <location>
        <begin position="20"/>
        <end position="367"/>
    </location>
</feature>
<dbReference type="InterPro" id="IPR036719">
    <property type="entry name" value="Neuro-gated_channel_TM_sf"/>
</dbReference>
<dbReference type="InterPro" id="IPR006029">
    <property type="entry name" value="Neurotrans-gated_channel_TM"/>
</dbReference>
<gene>
    <name evidence="18" type="ORF">AAG570_005793</name>
</gene>
<evidence type="ECO:0000256" key="5">
    <source>
        <dbReference type="ARBA" id="ARBA00022989"/>
    </source>
</evidence>
<keyword evidence="11" id="KW-0868">Chloride</keyword>
<dbReference type="InterPro" id="IPR038050">
    <property type="entry name" value="Neuro_actylchol_rec"/>
</dbReference>
<evidence type="ECO:0000256" key="14">
    <source>
        <dbReference type="ARBA" id="ARBA00034104"/>
    </source>
</evidence>
<dbReference type="Gene3D" id="2.70.170.10">
    <property type="entry name" value="Neurotransmitter-gated ion-channel ligand-binding domain"/>
    <property type="match status" value="1"/>
</dbReference>
<comment type="similarity">
    <text evidence="15">Belongs to the ligand-gated ion channel (TC 1.A.9) family.</text>
</comment>
<dbReference type="Pfam" id="PF02932">
    <property type="entry name" value="Neur_chan_memb"/>
    <property type="match status" value="1"/>
</dbReference>
<feature type="signal peptide" evidence="15">
    <location>
        <begin position="1"/>
        <end position="19"/>
    </location>
</feature>
<dbReference type="GO" id="GO:0099095">
    <property type="term" value="F:ligand-gated monoatomic anion channel activity"/>
    <property type="evidence" value="ECO:0007669"/>
    <property type="project" value="UniProtKB-ARBA"/>
</dbReference>
<keyword evidence="4 15" id="KW-0732">Signal</keyword>
<reference evidence="18 19" key="1">
    <citation type="submission" date="2024-07" db="EMBL/GenBank/DDBJ databases">
        <title>Chromosome-level genome assembly of the water stick insect Ranatra chinensis (Heteroptera: Nepidae).</title>
        <authorList>
            <person name="Liu X."/>
        </authorList>
    </citation>
    <scope>NUCLEOTIDE SEQUENCE [LARGE SCALE GENOMIC DNA]</scope>
    <source>
        <strain evidence="18">Cailab_2021Rc</strain>
        <tissue evidence="18">Muscle</tissue>
    </source>
</reference>
<sequence length="367" mass="42264">MTLRSSLLIAALLASWAAALPDDVLDFTKNITGTLDHLLARGNYDKRLRPDFGGPPTQVGVNMHIRSLGPVSENDESYNIDVYFRQSWYDKRLTFSLPNFEEFSMSWLFLEKVWKPDTYFMNGKKSYLHRITSPNKFLRMRKDGFLMYSMRLTISARCRMHLRKFPLDSQKCPLLIGSYGYSSQDVVYRWTESGVGLEPGLEMAQYDVVNISTISQQYTLRGNQEYSVIEAVFHLRRSTGYFILQIYVPCSLIVCSSWVSFWINPTDVAGRVSLAVTTVLSITTMGFGGRAQLPKVSYATALDWFVICCFSFAFAVMVEYAIINFTDKLITDIRRLLEERAKRKTNLQESMVRTDFRKNSPETGFFW</sequence>
<dbReference type="SUPFAM" id="SSF90112">
    <property type="entry name" value="Neurotransmitter-gated ion-channel transmembrane pore"/>
    <property type="match status" value="1"/>
</dbReference>
<dbReference type="AlphaFoldDB" id="A0ABD0YB88"/>
<dbReference type="GO" id="GO:0045211">
    <property type="term" value="C:postsynaptic membrane"/>
    <property type="evidence" value="ECO:0007669"/>
    <property type="project" value="UniProtKB-SubCell"/>
</dbReference>
<keyword evidence="8 15" id="KW-0472">Membrane</keyword>
<dbReference type="PANTHER" id="PTHR18945">
    <property type="entry name" value="NEUROTRANSMITTER GATED ION CHANNEL"/>
    <property type="match status" value="1"/>
</dbReference>
<dbReference type="InterPro" id="IPR018000">
    <property type="entry name" value="Neurotransmitter_ion_chnl_CS"/>
</dbReference>
<name>A0ABD0YB88_9HEMI</name>
<keyword evidence="1 15" id="KW-0813">Transport</keyword>
<dbReference type="InterPro" id="IPR006202">
    <property type="entry name" value="Neur_chan_lig-bd"/>
</dbReference>
<evidence type="ECO:0000256" key="4">
    <source>
        <dbReference type="ARBA" id="ARBA00022729"/>
    </source>
</evidence>
<dbReference type="CDD" id="cd19049">
    <property type="entry name" value="LGIC_TM_anion"/>
    <property type="match status" value="1"/>
</dbReference>
<keyword evidence="6" id="KW-0770">Synapse</keyword>
<keyword evidence="19" id="KW-1185">Reference proteome</keyword>
<keyword evidence="9" id="KW-1015">Disulfide bond</keyword>
<dbReference type="Gene3D" id="1.20.58.390">
    <property type="entry name" value="Neurotransmitter-gated ion-channel transmembrane domain"/>
    <property type="match status" value="1"/>
</dbReference>
<comment type="caution">
    <text evidence="18">The sequence shown here is derived from an EMBL/GenBank/DDBJ whole genome shotgun (WGS) entry which is preliminary data.</text>
</comment>
<dbReference type="Pfam" id="PF02931">
    <property type="entry name" value="Neur_chan_LBD"/>
    <property type="match status" value="1"/>
</dbReference>
<accession>A0ABD0YB88</accession>
<evidence type="ECO:0000313" key="18">
    <source>
        <dbReference type="EMBL" id="KAL1116298.1"/>
    </source>
</evidence>
<keyword evidence="5 15" id="KW-1133">Transmembrane helix</keyword>
<proteinExistence type="inferred from homology"/>
<evidence type="ECO:0000256" key="13">
    <source>
        <dbReference type="ARBA" id="ARBA00023303"/>
    </source>
</evidence>
<dbReference type="EMBL" id="JBFDAA010000018">
    <property type="protein sequence ID" value="KAL1116298.1"/>
    <property type="molecule type" value="Genomic_DNA"/>
</dbReference>
<dbReference type="PRINTS" id="PR00253">
    <property type="entry name" value="GABAARECEPTR"/>
</dbReference>
<comment type="caution">
    <text evidence="15">Lacks conserved residue(s) required for the propagation of feature annotation.</text>
</comment>
<evidence type="ECO:0000259" key="16">
    <source>
        <dbReference type="Pfam" id="PF02931"/>
    </source>
</evidence>
<evidence type="ECO:0000256" key="12">
    <source>
        <dbReference type="ARBA" id="ARBA00023257"/>
    </source>
</evidence>
<dbReference type="InterPro" id="IPR006201">
    <property type="entry name" value="Neur_channel"/>
</dbReference>
<dbReference type="FunFam" id="2.70.170.10:FF:000003">
    <property type="entry name" value="Putative gamma-aminobutyric acid receptor subunit gamma-2"/>
    <property type="match status" value="1"/>
</dbReference>